<gene>
    <name evidence="8" type="ORF">KOR42_00030</name>
</gene>
<evidence type="ECO:0000256" key="7">
    <source>
        <dbReference type="ARBA" id="ARBA00023237"/>
    </source>
</evidence>
<dbReference type="GO" id="GO:0009279">
    <property type="term" value="C:cell outer membrane"/>
    <property type="evidence" value="ECO:0007669"/>
    <property type="project" value="UniProtKB-SubCell"/>
</dbReference>
<keyword evidence="6" id="KW-0472">Membrane</keyword>
<reference evidence="8 9" key="1">
    <citation type="submission" date="2019-02" db="EMBL/GenBank/DDBJ databases">
        <title>Deep-cultivation of Planctomycetes and their phenomic and genomic characterization uncovers novel biology.</title>
        <authorList>
            <person name="Wiegand S."/>
            <person name="Jogler M."/>
            <person name="Boedeker C."/>
            <person name="Pinto D."/>
            <person name="Vollmers J."/>
            <person name="Rivas-Marin E."/>
            <person name="Kohn T."/>
            <person name="Peeters S.H."/>
            <person name="Heuer A."/>
            <person name="Rast P."/>
            <person name="Oberbeckmann S."/>
            <person name="Bunk B."/>
            <person name="Jeske O."/>
            <person name="Meyerdierks A."/>
            <person name="Storesund J.E."/>
            <person name="Kallscheuer N."/>
            <person name="Luecker S."/>
            <person name="Lage O.M."/>
            <person name="Pohl T."/>
            <person name="Merkel B.J."/>
            <person name="Hornburger P."/>
            <person name="Mueller R.-W."/>
            <person name="Bruemmer F."/>
            <person name="Labrenz M."/>
            <person name="Spormann A.M."/>
            <person name="Op Den Camp H."/>
            <person name="Overmann J."/>
            <person name="Amann R."/>
            <person name="Jetten M.S.M."/>
            <person name="Mascher T."/>
            <person name="Medema M.H."/>
            <person name="Devos D.P."/>
            <person name="Kaster A.-K."/>
            <person name="Ovreas L."/>
            <person name="Rohde M."/>
            <person name="Galperin M.Y."/>
            <person name="Jogler C."/>
        </authorList>
    </citation>
    <scope>NUCLEOTIDE SEQUENCE [LARGE SCALE GENOMIC DNA]</scope>
    <source>
        <strain evidence="8 9">KOR42</strain>
    </source>
</reference>
<evidence type="ECO:0000256" key="5">
    <source>
        <dbReference type="ARBA" id="ARBA00022729"/>
    </source>
</evidence>
<evidence type="ECO:0000256" key="6">
    <source>
        <dbReference type="ARBA" id="ARBA00023136"/>
    </source>
</evidence>
<evidence type="ECO:0000256" key="4">
    <source>
        <dbReference type="ARBA" id="ARBA00022692"/>
    </source>
</evidence>
<evidence type="ECO:0000313" key="8">
    <source>
        <dbReference type="EMBL" id="TWT56651.1"/>
    </source>
</evidence>
<dbReference type="EMBL" id="SIHI01000001">
    <property type="protein sequence ID" value="TWT56651.1"/>
    <property type="molecule type" value="Genomic_DNA"/>
</dbReference>
<comment type="caution">
    <text evidence="8">The sequence shown here is derived from an EMBL/GenBank/DDBJ whole genome shotgun (WGS) entry which is preliminary data.</text>
</comment>
<proteinExistence type="inferred from homology"/>
<keyword evidence="7" id="KW-0998">Cell outer membrane</keyword>
<comment type="similarity">
    <text evidence="2">Belongs to the OmpP1/FadL family.</text>
</comment>
<keyword evidence="9" id="KW-1185">Reference proteome</keyword>
<organism evidence="8 9">
    <name type="scientific">Thalassoglobus neptunius</name>
    <dbReference type="NCBI Taxonomy" id="1938619"/>
    <lineage>
        <taxon>Bacteria</taxon>
        <taxon>Pseudomonadati</taxon>
        <taxon>Planctomycetota</taxon>
        <taxon>Planctomycetia</taxon>
        <taxon>Planctomycetales</taxon>
        <taxon>Planctomycetaceae</taxon>
        <taxon>Thalassoglobus</taxon>
    </lineage>
</organism>
<protein>
    <submittedName>
        <fullName evidence="8">Outer membrane protein transport protein (OMPP1/FadL/TodX)</fullName>
    </submittedName>
</protein>
<evidence type="ECO:0000256" key="2">
    <source>
        <dbReference type="ARBA" id="ARBA00008163"/>
    </source>
</evidence>
<dbReference type="SUPFAM" id="SSF56935">
    <property type="entry name" value="Porins"/>
    <property type="match status" value="1"/>
</dbReference>
<sequence>MRIHNLIQSFCIGALLLVARTGFAQSYGIELHNTLMPASSGMGGTSLSRPQDSISATNGNPATLTQYHGTNVTFGGAFGDANFRIRQHDAFPNPPLDPIVTPYSAKSDYPATVLPNIGLTQQLEIMGMPMITGIAFVGDAGAGVDFTDSPESGGAAAGLTFLTVVASGATEVTDNLSVGGSFRFTTGTLDSPFAGVSRNSLDYGVRGTFGANYNLGYNTTVGVTYQTKQEFNFNNAVLLNLGNGNFGGPQDVSLDLPRNVGFGVANSSLMNGNLLLAVDVIWKNWDDADLFSPIYDDQWVVQVGSQLTHGRLKYRLGYAYAQNPIQSPPTVGSIGGVTPPGLLAGVEYVQAQLAVINEHRLSGGLGIQDFLPGIDVDCSIGKMFGASQDLGSTTVDLSSYWLTFGVTWHFDGPGRSNSCL</sequence>
<keyword evidence="3" id="KW-1134">Transmembrane beta strand</keyword>
<dbReference type="AlphaFoldDB" id="A0A5C5X306"/>
<keyword evidence="4" id="KW-0812">Transmembrane</keyword>
<dbReference type="PANTHER" id="PTHR35093:SF8">
    <property type="entry name" value="OUTER MEMBRANE PROTEIN NMB0088-RELATED"/>
    <property type="match status" value="1"/>
</dbReference>
<evidence type="ECO:0000256" key="1">
    <source>
        <dbReference type="ARBA" id="ARBA00004571"/>
    </source>
</evidence>
<dbReference type="Gene3D" id="2.40.160.60">
    <property type="entry name" value="Outer membrane protein transport protein (OMPP1/FadL/TodX)"/>
    <property type="match status" value="1"/>
</dbReference>
<name>A0A5C5X306_9PLAN</name>
<dbReference type="InterPro" id="IPR005017">
    <property type="entry name" value="OMPP1/FadL/TodX"/>
</dbReference>
<dbReference type="OrthoDB" id="247139at2"/>
<dbReference type="Proteomes" id="UP000317243">
    <property type="component" value="Unassembled WGS sequence"/>
</dbReference>
<keyword evidence="5" id="KW-0732">Signal</keyword>
<evidence type="ECO:0000256" key="3">
    <source>
        <dbReference type="ARBA" id="ARBA00022452"/>
    </source>
</evidence>
<dbReference type="RefSeq" id="WP_146506591.1">
    <property type="nucleotide sequence ID" value="NZ_SIHI01000001.1"/>
</dbReference>
<dbReference type="PANTHER" id="PTHR35093">
    <property type="entry name" value="OUTER MEMBRANE PROTEIN NMB0088-RELATED"/>
    <property type="match status" value="1"/>
</dbReference>
<evidence type="ECO:0000313" key="9">
    <source>
        <dbReference type="Proteomes" id="UP000317243"/>
    </source>
</evidence>
<accession>A0A5C5X306</accession>
<dbReference type="GO" id="GO:0015483">
    <property type="term" value="F:long-chain fatty acid transporting porin activity"/>
    <property type="evidence" value="ECO:0007669"/>
    <property type="project" value="TreeGrafter"/>
</dbReference>
<comment type="subcellular location">
    <subcellularLocation>
        <location evidence="1">Cell outer membrane</location>
        <topology evidence="1">Multi-pass membrane protein</topology>
    </subcellularLocation>
</comment>